<dbReference type="EMBL" id="LSYV01000025">
    <property type="protein sequence ID" value="KXZ48967.1"/>
    <property type="molecule type" value="Genomic_DNA"/>
</dbReference>
<comment type="caution">
    <text evidence="1">The sequence shown here is derived from an EMBL/GenBank/DDBJ whole genome shotgun (WGS) entry which is preliminary data.</text>
</comment>
<evidence type="ECO:0008006" key="3">
    <source>
        <dbReference type="Google" id="ProtNLM"/>
    </source>
</evidence>
<evidence type="ECO:0000313" key="1">
    <source>
        <dbReference type="EMBL" id="KXZ48967.1"/>
    </source>
</evidence>
<gene>
    <name evidence="1" type="ORF">GPECTOR_24g257</name>
</gene>
<dbReference type="AlphaFoldDB" id="A0A150GGJ1"/>
<dbReference type="Proteomes" id="UP000075714">
    <property type="component" value="Unassembled WGS sequence"/>
</dbReference>
<name>A0A150GGJ1_GONPE</name>
<evidence type="ECO:0000313" key="2">
    <source>
        <dbReference type="Proteomes" id="UP000075714"/>
    </source>
</evidence>
<dbReference type="PROSITE" id="PS51257">
    <property type="entry name" value="PROKAR_LIPOPROTEIN"/>
    <property type="match status" value="1"/>
</dbReference>
<reference evidence="2" key="1">
    <citation type="journal article" date="2016" name="Nat. Commun.">
        <title>The Gonium pectorale genome demonstrates co-option of cell cycle regulation during the evolution of multicellularity.</title>
        <authorList>
            <person name="Hanschen E.R."/>
            <person name="Marriage T.N."/>
            <person name="Ferris P.J."/>
            <person name="Hamaji T."/>
            <person name="Toyoda A."/>
            <person name="Fujiyama A."/>
            <person name="Neme R."/>
            <person name="Noguchi H."/>
            <person name="Minakuchi Y."/>
            <person name="Suzuki M."/>
            <person name="Kawai-Toyooka H."/>
            <person name="Smith D.R."/>
            <person name="Sparks H."/>
            <person name="Anderson J."/>
            <person name="Bakaric R."/>
            <person name="Luria V."/>
            <person name="Karger A."/>
            <person name="Kirschner M.W."/>
            <person name="Durand P.M."/>
            <person name="Michod R.E."/>
            <person name="Nozaki H."/>
            <person name="Olson B.J."/>
        </authorList>
    </citation>
    <scope>NUCLEOTIDE SEQUENCE [LARGE SCALE GENOMIC DNA]</scope>
    <source>
        <strain evidence="2">NIES-2863</strain>
    </source>
</reference>
<accession>A0A150GGJ1</accession>
<protein>
    <recommendedName>
        <fullName evidence="3">F-box domain-containing protein</fullName>
    </recommendedName>
</protein>
<keyword evidence="2" id="KW-1185">Reference proteome</keyword>
<proteinExistence type="predicted"/>
<sequence length="322" mass="32650">MQTRRRAKADAAAACASGSACWLPTELQLRILDIALADYATPVFRSGLVANPARHVLDLMLVCREWHRHAAGHPHTCRRQASATCLRVAWLTDVALLAGIGGVPKRTKLNRIPATVRLLLPYEDTVQRTAFERDSFPDRVPLLAIDAAAPLQPVPVGMVPVAVAAAQAAAIDAAAMAQPLAPGTLPAAVAPAAAGLTAAELHWLARVVCGLDAEFLSPLVLRISLALLPAAGGQQGGGGGGGGEASSGGVGAGGGAGGCVEGGLPAAALSRADVEALRSPTLAVGSDDGGGGGQRLPRASRYLYLVPTAATLRHSWGAQPGA</sequence>
<dbReference type="OrthoDB" id="551048at2759"/>
<organism evidence="1 2">
    <name type="scientific">Gonium pectorale</name>
    <name type="common">Green alga</name>
    <dbReference type="NCBI Taxonomy" id="33097"/>
    <lineage>
        <taxon>Eukaryota</taxon>
        <taxon>Viridiplantae</taxon>
        <taxon>Chlorophyta</taxon>
        <taxon>core chlorophytes</taxon>
        <taxon>Chlorophyceae</taxon>
        <taxon>CS clade</taxon>
        <taxon>Chlamydomonadales</taxon>
        <taxon>Volvocaceae</taxon>
        <taxon>Gonium</taxon>
    </lineage>
</organism>